<accession>A0ABD6ES14</accession>
<reference evidence="2 3" key="1">
    <citation type="submission" date="2024-08" db="EMBL/GenBank/DDBJ databases">
        <title>Gnathostoma spinigerum genome.</title>
        <authorList>
            <person name="Gonzalez-Bertolin B."/>
            <person name="Monzon S."/>
            <person name="Zaballos A."/>
            <person name="Jimenez P."/>
            <person name="Dekumyoy P."/>
            <person name="Varona S."/>
            <person name="Cuesta I."/>
            <person name="Sumanam S."/>
            <person name="Adisakwattana P."/>
            <person name="Gasser R.B."/>
            <person name="Hernandez-Gonzalez A."/>
            <person name="Young N.D."/>
            <person name="Perteguer M.J."/>
        </authorList>
    </citation>
    <scope>NUCLEOTIDE SEQUENCE [LARGE SCALE GENOMIC DNA]</scope>
    <source>
        <strain evidence="2">AL3</strain>
        <tissue evidence="2">Liver</tissue>
    </source>
</reference>
<dbReference type="Proteomes" id="UP001608902">
    <property type="component" value="Unassembled WGS sequence"/>
</dbReference>
<feature type="compositionally biased region" description="Polar residues" evidence="1">
    <location>
        <begin position="43"/>
        <end position="57"/>
    </location>
</feature>
<evidence type="ECO:0000256" key="1">
    <source>
        <dbReference type="SAM" id="MobiDB-lite"/>
    </source>
</evidence>
<dbReference type="EMBL" id="JBGFUD010005275">
    <property type="protein sequence ID" value="MFH4980246.1"/>
    <property type="molecule type" value="Genomic_DNA"/>
</dbReference>
<evidence type="ECO:0000313" key="3">
    <source>
        <dbReference type="Proteomes" id="UP001608902"/>
    </source>
</evidence>
<name>A0ABD6ES14_9BILA</name>
<sequence length="77" mass="9022">MIMIAKFQRMHNRRTGKVIDIDRSYDERARGYPTMASNAPPMGSSTYSPQPQRSPYYQDQMGRPYGDGTYRPPQQRY</sequence>
<protein>
    <submittedName>
        <fullName evidence="2">Uncharacterized protein</fullName>
    </submittedName>
</protein>
<gene>
    <name evidence="2" type="ORF">AB6A40_006955</name>
</gene>
<organism evidence="2 3">
    <name type="scientific">Gnathostoma spinigerum</name>
    <dbReference type="NCBI Taxonomy" id="75299"/>
    <lineage>
        <taxon>Eukaryota</taxon>
        <taxon>Metazoa</taxon>
        <taxon>Ecdysozoa</taxon>
        <taxon>Nematoda</taxon>
        <taxon>Chromadorea</taxon>
        <taxon>Rhabditida</taxon>
        <taxon>Spirurina</taxon>
        <taxon>Gnathostomatomorpha</taxon>
        <taxon>Gnathostomatoidea</taxon>
        <taxon>Gnathostomatidae</taxon>
        <taxon>Gnathostoma</taxon>
    </lineage>
</organism>
<dbReference type="AlphaFoldDB" id="A0ABD6ES14"/>
<comment type="caution">
    <text evidence="2">The sequence shown here is derived from an EMBL/GenBank/DDBJ whole genome shotgun (WGS) entry which is preliminary data.</text>
</comment>
<proteinExistence type="predicted"/>
<evidence type="ECO:0000313" key="2">
    <source>
        <dbReference type="EMBL" id="MFH4980246.1"/>
    </source>
</evidence>
<feature type="region of interest" description="Disordered" evidence="1">
    <location>
        <begin position="31"/>
        <end position="77"/>
    </location>
</feature>
<keyword evidence="3" id="KW-1185">Reference proteome</keyword>